<sequence length="154" mass="17639">MSISALTNDLLISILIYLDVPDLLTLESVSAAVNARIRSSSIADRLWSPALRRLTHNSQLRCDSKDTFRKSLTLSSCKWLQSYKIHRMNHCNGFDFSRNHLIDCEFASRCWFLSDLNVFRVGQHLVMWGPYAPHIINMWIGDGRFAKFPPLPTG</sequence>
<evidence type="ECO:0000259" key="1">
    <source>
        <dbReference type="PROSITE" id="PS50181"/>
    </source>
</evidence>
<dbReference type="SUPFAM" id="SSF81383">
    <property type="entry name" value="F-box domain"/>
    <property type="match status" value="1"/>
</dbReference>
<proteinExistence type="predicted"/>
<evidence type="ECO:0000313" key="2">
    <source>
        <dbReference type="EMBL" id="CRZ12496.1"/>
    </source>
</evidence>
<name>A0A0H5RFI7_9EUKA</name>
<reference evidence="2" key="1">
    <citation type="submission" date="2015-04" db="EMBL/GenBank/DDBJ databases">
        <title>The genome sequence of the plant pathogenic Rhizarian Plasmodiophora brassicae reveals insights in its biotrophic life cycle and the origin of chitin synthesis.</title>
        <authorList>
            <person name="Schwelm A."/>
            <person name="Fogelqvist J."/>
            <person name="Knaust A."/>
            <person name="Julke S."/>
            <person name="Lilja T."/>
            <person name="Dhandapani V."/>
            <person name="Bonilla-Rosso G."/>
            <person name="Karlsson M."/>
            <person name="Shevchenko A."/>
            <person name="Choi S.R."/>
            <person name="Kim H.G."/>
            <person name="Park J.Y."/>
            <person name="Lim Y.P."/>
            <person name="Ludwig-Muller J."/>
            <person name="Dixelius C."/>
        </authorList>
    </citation>
    <scope>NUCLEOTIDE SEQUENCE</scope>
    <source>
        <tissue evidence="2">Potato root galls</tissue>
    </source>
</reference>
<dbReference type="AlphaFoldDB" id="A0A0H5RFI7"/>
<protein>
    <recommendedName>
        <fullName evidence="1">F-box domain-containing protein</fullName>
    </recommendedName>
</protein>
<accession>A0A0H5RFI7</accession>
<dbReference type="PROSITE" id="PS50181">
    <property type="entry name" value="FBOX"/>
    <property type="match status" value="1"/>
</dbReference>
<feature type="domain" description="F-box" evidence="1">
    <location>
        <begin position="1"/>
        <end position="50"/>
    </location>
</feature>
<dbReference type="InterPro" id="IPR036047">
    <property type="entry name" value="F-box-like_dom_sf"/>
</dbReference>
<dbReference type="InterPro" id="IPR001810">
    <property type="entry name" value="F-box_dom"/>
</dbReference>
<dbReference type="EMBL" id="HACM01012054">
    <property type="protein sequence ID" value="CRZ12496.1"/>
    <property type="molecule type" value="Transcribed_RNA"/>
</dbReference>
<organism evidence="2">
    <name type="scientific">Spongospora subterranea</name>
    <dbReference type="NCBI Taxonomy" id="70186"/>
    <lineage>
        <taxon>Eukaryota</taxon>
        <taxon>Sar</taxon>
        <taxon>Rhizaria</taxon>
        <taxon>Endomyxa</taxon>
        <taxon>Phytomyxea</taxon>
        <taxon>Plasmodiophorida</taxon>
        <taxon>Plasmodiophoridae</taxon>
        <taxon>Spongospora</taxon>
    </lineage>
</organism>
<feature type="non-terminal residue" evidence="2">
    <location>
        <position position="154"/>
    </location>
</feature>